<evidence type="ECO:0000259" key="9">
    <source>
        <dbReference type="PROSITE" id="PS50865"/>
    </source>
</evidence>
<evidence type="ECO:0000313" key="10">
    <source>
        <dbReference type="Proteomes" id="UP000694846"/>
    </source>
</evidence>
<feature type="domain" description="SET" evidence="8">
    <location>
        <begin position="264"/>
        <end position="545"/>
    </location>
</feature>
<dbReference type="RefSeq" id="XP_025412436.1">
    <property type="nucleotide sequence ID" value="XM_025556651.1"/>
</dbReference>
<evidence type="ECO:0000256" key="7">
    <source>
        <dbReference type="PROSITE-ProRule" id="PRU00134"/>
    </source>
</evidence>
<dbReference type="InterPro" id="IPR011990">
    <property type="entry name" value="TPR-like_helical_dom_sf"/>
</dbReference>
<dbReference type="PROSITE" id="PS50865">
    <property type="entry name" value="ZF_MYND_2"/>
    <property type="match status" value="1"/>
</dbReference>
<organism evidence="10 11">
    <name type="scientific">Sipha flava</name>
    <name type="common">yellow sugarcane aphid</name>
    <dbReference type="NCBI Taxonomy" id="143950"/>
    <lineage>
        <taxon>Eukaryota</taxon>
        <taxon>Metazoa</taxon>
        <taxon>Ecdysozoa</taxon>
        <taxon>Arthropoda</taxon>
        <taxon>Hexapoda</taxon>
        <taxon>Insecta</taxon>
        <taxon>Pterygota</taxon>
        <taxon>Neoptera</taxon>
        <taxon>Paraneoptera</taxon>
        <taxon>Hemiptera</taxon>
        <taxon>Sternorrhyncha</taxon>
        <taxon>Aphidomorpha</taxon>
        <taxon>Aphidoidea</taxon>
        <taxon>Aphididae</taxon>
        <taxon>Sipha</taxon>
    </lineage>
</organism>
<keyword evidence="1" id="KW-0489">Methyltransferase</keyword>
<dbReference type="SUPFAM" id="SSF82199">
    <property type="entry name" value="SET domain"/>
    <property type="match status" value="1"/>
</dbReference>
<name>A0A8B8FPN2_9HEMI</name>
<dbReference type="GO" id="GO:0032259">
    <property type="term" value="P:methylation"/>
    <property type="evidence" value="ECO:0007669"/>
    <property type="project" value="UniProtKB-KW"/>
</dbReference>
<keyword evidence="4" id="KW-0479">Metal-binding</keyword>
<dbReference type="GO" id="GO:0008757">
    <property type="term" value="F:S-adenosylmethionine-dependent methyltransferase activity"/>
    <property type="evidence" value="ECO:0007669"/>
    <property type="project" value="UniProtKB-ARBA"/>
</dbReference>
<evidence type="ECO:0000256" key="6">
    <source>
        <dbReference type="ARBA" id="ARBA00022833"/>
    </source>
</evidence>
<evidence type="ECO:0000256" key="1">
    <source>
        <dbReference type="ARBA" id="ARBA00022603"/>
    </source>
</evidence>
<dbReference type="GO" id="GO:0008276">
    <property type="term" value="F:protein methyltransferase activity"/>
    <property type="evidence" value="ECO:0007669"/>
    <property type="project" value="UniProtKB-ARBA"/>
</dbReference>
<dbReference type="InterPro" id="IPR046341">
    <property type="entry name" value="SET_dom_sf"/>
</dbReference>
<keyword evidence="5 7" id="KW-0863">Zinc-finger</keyword>
<accession>A0A8B8FPN2</accession>
<dbReference type="Gene3D" id="2.170.270.10">
    <property type="entry name" value="SET domain"/>
    <property type="match status" value="1"/>
</dbReference>
<keyword evidence="2" id="KW-0808">Transferase</keyword>
<dbReference type="Gene3D" id="1.10.220.160">
    <property type="match status" value="1"/>
</dbReference>
<protein>
    <submittedName>
        <fullName evidence="11">SET and MYND domain-containing protein 4-like</fullName>
    </submittedName>
</protein>
<dbReference type="InterPro" id="IPR002893">
    <property type="entry name" value="Znf_MYND"/>
</dbReference>
<dbReference type="Gene3D" id="6.10.140.2220">
    <property type="match status" value="1"/>
</dbReference>
<dbReference type="GO" id="GO:0005737">
    <property type="term" value="C:cytoplasm"/>
    <property type="evidence" value="ECO:0007669"/>
    <property type="project" value="TreeGrafter"/>
</dbReference>
<dbReference type="SMART" id="SM00028">
    <property type="entry name" value="TPR"/>
    <property type="match status" value="3"/>
</dbReference>
<evidence type="ECO:0000256" key="4">
    <source>
        <dbReference type="ARBA" id="ARBA00022723"/>
    </source>
</evidence>
<dbReference type="PROSITE" id="PS50280">
    <property type="entry name" value="SET"/>
    <property type="match status" value="1"/>
</dbReference>
<evidence type="ECO:0000256" key="5">
    <source>
        <dbReference type="ARBA" id="ARBA00022771"/>
    </source>
</evidence>
<keyword evidence="10" id="KW-1185">Reference proteome</keyword>
<dbReference type="InterPro" id="IPR001214">
    <property type="entry name" value="SET_dom"/>
</dbReference>
<dbReference type="Pfam" id="PF00856">
    <property type="entry name" value="SET"/>
    <property type="match status" value="1"/>
</dbReference>
<keyword evidence="6" id="KW-0862">Zinc</keyword>
<sequence>MAYYNMPIAEYVYPNHFKEMDFTQDVYLEFTNKINTKDQFIYVYGLLQQHDWLPKKSDCFIKLSQAHRRWRKHLKKKLQKLGVFINMDCSSANKNNDISDLYRLRGNDEFKIKNYEESLKCYTRGMMLAEIDSPSFALCVANSSAALYYLEEYERCLKCIDRVLTFKNYPLSNKIFMLLERKGNCYRHMNHQTLALKMFSNCLLQLNSTSQMSLAEKEKTKLRISNYIKMCEETKVNKVNINHKETKIISFSGRENKKNSIQTKFVEIKYSKEMGKGLFALNYIKPGEILIIEKPIAGVFKNDAWALNCNYCFKRCLSGIPCSTCVQVLYCDEICLQKAFKSYHDIECSLVCPLKGDPTIEPTYDLALRCFIQLTNTMGIDRFCSMVREYTASKFIIAESDAFFRDMFYSVYALDGNETKRTTSNFFFMHCTASMMVSLLLLNEYNIPHELIGDVGVSLVHLLCITNLNSYASVELPKYIGEHSNVVEFDKSGTFNTVALILCSAYSLINHSCNPNVIVQTYGGIEVTRALQPISKGSQLFTDYGVNFMSHNKVERNKHLLDQYKFSCQCLACMDDWPMYTSLEHDDLSLNNLTLYDADKPFGIPSTTLKKFNEIVYLLLTKHKINVDYLEFLFSFLDVLDSNLKKPCFTYYKCIQIIQRCLYYTSDQIHCVIE</sequence>
<dbReference type="GO" id="GO:0005634">
    <property type="term" value="C:nucleus"/>
    <property type="evidence" value="ECO:0007669"/>
    <property type="project" value="TreeGrafter"/>
</dbReference>
<dbReference type="PANTHER" id="PTHR46165:SF6">
    <property type="entry name" value="SET AND MYND DOMAIN-CONTAINING PROTEIN 4-LIKE PROTEIN"/>
    <property type="match status" value="1"/>
</dbReference>
<dbReference type="PANTHER" id="PTHR46165">
    <property type="entry name" value="SET AND MYND DOMAIN-CONTAINING PROTEIN 4"/>
    <property type="match status" value="1"/>
</dbReference>
<reference evidence="11" key="1">
    <citation type="submission" date="2025-08" db="UniProtKB">
        <authorList>
            <consortium name="RefSeq"/>
        </authorList>
    </citation>
    <scope>IDENTIFICATION</scope>
    <source>
        <tissue evidence="11">Whole body</tissue>
    </source>
</reference>
<evidence type="ECO:0000256" key="3">
    <source>
        <dbReference type="ARBA" id="ARBA00022691"/>
    </source>
</evidence>
<evidence type="ECO:0000256" key="2">
    <source>
        <dbReference type="ARBA" id="ARBA00022679"/>
    </source>
</evidence>
<gene>
    <name evidence="11" type="primary">LOC112684918</name>
</gene>
<keyword evidence="3" id="KW-0949">S-adenosyl-L-methionine</keyword>
<evidence type="ECO:0000259" key="8">
    <source>
        <dbReference type="PROSITE" id="PS50280"/>
    </source>
</evidence>
<dbReference type="InterPro" id="IPR052097">
    <property type="entry name" value="SET-MYND_domain_protein"/>
</dbReference>
<dbReference type="AlphaFoldDB" id="A0A8B8FPN2"/>
<evidence type="ECO:0000313" key="11">
    <source>
        <dbReference type="RefSeq" id="XP_025412436.1"/>
    </source>
</evidence>
<dbReference type="Gene3D" id="1.25.40.10">
    <property type="entry name" value="Tetratricopeptide repeat domain"/>
    <property type="match status" value="1"/>
</dbReference>
<dbReference type="OrthoDB" id="5945798at2759"/>
<dbReference type="Proteomes" id="UP000694846">
    <property type="component" value="Unplaced"/>
</dbReference>
<feature type="domain" description="MYND-type" evidence="9">
    <location>
        <begin position="309"/>
        <end position="348"/>
    </location>
</feature>
<dbReference type="GO" id="GO:0008170">
    <property type="term" value="F:N-methyltransferase activity"/>
    <property type="evidence" value="ECO:0007669"/>
    <property type="project" value="UniProtKB-ARBA"/>
</dbReference>
<dbReference type="InterPro" id="IPR019734">
    <property type="entry name" value="TPR_rpt"/>
</dbReference>
<dbReference type="PROSITE" id="PS01360">
    <property type="entry name" value="ZF_MYND_1"/>
    <property type="match status" value="1"/>
</dbReference>
<dbReference type="SUPFAM" id="SSF48452">
    <property type="entry name" value="TPR-like"/>
    <property type="match status" value="1"/>
</dbReference>
<dbReference type="GeneID" id="112684918"/>
<dbReference type="GO" id="GO:0042826">
    <property type="term" value="F:histone deacetylase binding"/>
    <property type="evidence" value="ECO:0007669"/>
    <property type="project" value="TreeGrafter"/>
</dbReference>
<dbReference type="SUPFAM" id="SSF144232">
    <property type="entry name" value="HIT/MYND zinc finger-like"/>
    <property type="match status" value="1"/>
</dbReference>
<dbReference type="GO" id="GO:0008270">
    <property type="term" value="F:zinc ion binding"/>
    <property type="evidence" value="ECO:0007669"/>
    <property type="project" value="UniProtKB-KW"/>
</dbReference>
<proteinExistence type="predicted"/>